<dbReference type="AlphaFoldDB" id="A0A158R3I4"/>
<evidence type="ECO:0000256" key="1">
    <source>
        <dbReference type="ARBA" id="ARBA00023157"/>
    </source>
</evidence>
<keyword evidence="1" id="KW-1015">Disulfide bond</keyword>
<dbReference type="PROSITE" id="PS01180">
    <property type="entry name" value="CUB"/>
    <property type="match status" value="1"/>
</dbReference>
<evidence type="ECO:0000256" key="3">
    <source>
        <dbReference type="SAM" id="MobiDB-lite"/>
    </source>
</evidence>
<name>A0A158R3I4_NIPBR</name>
<reference evidence="7" key="1">
    <citation type="submission" date="2016-04" db="UniProtKB">
        <authorList>
            <consortium name="WormBaseParasite"/>
        </authorList>
    </citation>
    <scope>IDENTIFICATION</scope>
</reference>
<comment type="caution">
    <text evidence="2">Lacks conserved residue(s) required for the propagation of feature annotation.</text>
</comment>
<dbReference type="SUPFAM" id="SSF49854">
    <property type="entry name" value="Spermadhesin, CUB domain"/>
    <property type="match status" value="1"/>
</dbReference>
<evidence type="ECO:0000313" key="5">
    <source>
        <dbReference type="EMBL" id="VDL82100.1"/>
    </source>
</evidence>
<evidence type="ECO:0000313" key="7">
    <source>
        <dbReference type="WBParaSite" id="NBR_0001837401-mRNA-1"/>
    </source>
</evidence>
<dbReference type="Proteomes" id="UP000271162">
    <property type="component" value="Unassembled WGS sequence"/>
</dbReference>
<evidence type="ECO:0000313" key="6">
    <source>
        <dbReference type="Proteomes" id="UP000271162"/>
    </source>
</evidence>
<evidence type="ECO:0000256" key="2">
    <source>
        <dbReference type="PROSITE-ProRule" id="PRU00059"/>
    </source>
</evidence>
<reference evidence="5 6" key="2">
    <citation type="submission" date="2018-11" db="EMBL/GenBank/DDBJ databases">
        <authorList>
            <consortium name="Pathogen Informatics"/>
        </authorList>
    </citation>
    <scope>NUCLEOTIDE SEQUENCE [LARGE SCALE GENOMIC DNA]</scope>
</reference>
<evidence type="ECO:0000259" key="4">
    <source>
        <dbReference type="PROSITE" id="PS01180"/>
    </source>
</evidence>
<dbReference type="InterPro" id="IPR000859">
    <property type="entry name" value="CUB_dom"/>
</dbReference>
<protein>
    <submittedName>
        <fullName evidence="7">CUB domain-containing protein</fullName>
    </submittedName>
</protein>
<feature type="compositionally biased region" description="Basic and acidic residues" evidence="3">
    <location>
        <begin position="64"/>
        <end position="82"/>
    </location>
</feature>
<proteinExistence type="predicted"/>
<feature type="region of interest" description="Disordered" evidence="3">
    <location>
        <begin position="64"/>
        <end position="102"/>
    </location>
</feature>
<organism evidence="7">
    <name type="scientific">Nippostrongylus brasiliensis</name>
    <name type="common">Rat hookworm</name>
    <dbReference type="NCBI Taxonomy" id="27835"/>
    <lineage>
        <taxon>Eukaryota</taxon>
        <taxon>Metazoa</taxon>
        <taxon>Ecdysozoa</taxon>
        <taxon>Nematoda</taxon>
        <taxon>Chromadorea</taxon>
        <taxon>Rhabditida</taxon>
        <taxon>Rhabditina</taxon>
        <taxon>Rhabditomorpha</taxon>
        <taxon>Strongyloidea</taxon>
        <taxon>Heligmosomidae</taxon>
        <taxon>Nippostrongylus</taxon>
    </lineage>
</organism>
<gene>
    <name evidence="5" type="ORF">NBR_LOCUS18375</name>
</gene>
<feature type="domain" description="CUB" evidence="4">
    <location>
        <begin position="106"/>
        <end position="212"/>
    </location>
</feature>
<accession>A0A158R3I4</accession>
<dbReference type="WBParaSite" id="NBR_0001837401-mRNA-1">
    <property type="protein sequence ID" value="NBR_0001837401-mRNA-1"/>
    <property type="gene ID" value="NBR_0001837401"/>
</dbReference>
<dbReference type="EMBL" id="UYSL01023365">
    <property type="protein sequence ID" value="VDL82100.1"/>
    <property type="molecule type" value="Genomic_DNA"/>
</dbReference>
<dbReference type="InterPro" id="IPR035914">
    <property type="entry name" value="Sperma_CUB_dom_sf"/>
</dbReference>
<keyword evidence="6" id="KW-1185">Reference proteome</keyword>
<sequence>MLPAACSSSVLSNRNTLQRRVKKAQRDVVLDLVTSTIDVFLSKPCDEPQVLTIRIPDMSITVAEKNKRREKKKSEEEGEPSRQKAPPSGGQSESNVAPAQASPDNCGDLLLADIEPKEFTAVVEETNREDFNKCTYMIKAPHGTRAVIELVEFGPDHIASEGCTYGGVEIKAQEDQRLTGYRFCSQDDSKTEIISKTELVPIIIYNRHNFTS</sequence>